<keyword evidence="2" id="KW-1185">Reference proteome</keyword>
<proteinExistence type="predicted"/>
<dbReference type="PANTHER" id="PTHR43737:SF1">
    <property type="entry name" value="DUF1501 DOMAIN-CONTAINING PROTEIN"/>
    <property type="match status" value="1"/>
</dbReference>
<organism evidence="1 2">
    <name type="scientific">Luteolibacter rhizosphaerae</name>
    <dbReference type="NCBI Taxonomy" id="2989719"/>
    <lineage>
        <taxon>Bacteria</taxon>
        <taxon>Pseudomonadati</taxon>
        <taxon>Verrucomicrobiota</taxon>
        <taxon>Verrucomicrobiia</taxon>
        <taxon>Verrucomicrobiales</taxon>
        <taxon>Verrucomicrobiaceae</taxon>
        <taxon>Luteolibacter</taxon>
    </lineage>
</organism>
<accession>A0ABT3G362</accession>
<dbReference type="PROSITE" id="PS51318">
    <property type="entry name" value="TAT"/>
    <property type="match status" value="1"/>
</dbReference>
<protein>
    <submittedName>
        <fullName evidence="1">DUF1501 domain-containing protein</fullName>
    </submittedName>
</protein>
<dbReference type="EMBL" id="JAPDDR010000005">
    <property type="protein sequence ID" value="MCW1914276.1"/>
    <property type="molecule type" value="Genomic_DNA"/>
</dbReference>
<dbReference type="InterPro" id="IPR006311">
    <property type="entry name" value="TAT_signal"/>
</dbReference>
<evidence type="ECO:0000313" key="2">
    <source>
        <dbReference type="Proteomes" id="UP001165653"/>
    </source>
</evidence>
<name>A0ABT3G362_9BACT</name>
<sequence length="496" mass="52673">MSTIDQDRAKFLRTRRSFLRDFGTAALGSLAVSSTLRDFRLINSAVAQGNGPFAFPDYKALVCVFLSGGNDSNNLVIPRGAAHANYAAIRQNLTIPESVLLPITPEDGDGNDYGLHPSCGGLAQMFEGGKAAFLFNVGPLLFPTTRIQYQKKLVALPPQLFSHSDQVMHWQTSLPDQPPRTGWGGRVADLLHPSQDSLINDPVNRAKIALCTSIAGANTFEVGSSIQQYHVSTGGAVVMSGTGGAAGSATKNRENAIRNIAKLQQGNLQSGAYGEIIDDAIGTGVLLNEAIAATNTTVWQTAFPTGSFGDQMKMVARIIAARDTLKIKRQIFFVSFGSYDTHTSQVGTGDDPLTGTHANLLGQLSNGIAAFHAALNQIGGASLQNSVVGFTASDFGRTMPTNGQGSDHGWGSHHLIFGGDGSNNSAVRGKRTYGTFPVLQVNGPDDTSTGRWIPTTSVDEYSATLARWFGVDDAHMPVVFPNLGRFGNPDLGFLNT</sequence>
<reference evidence="1" key="1">
    <citation type="submission" date="2022-10" db="EMBL/GenBank/DDBJ databases">
        <title>Luteolibacter sp. GHJ8, whole genome shotgun sequencing project.</title>
        <authorList>
            <person name="Zhao G."/>
            <person name="Shen L."/>
        </authorList>
    </citation>
    <scope>NUCLEOTIDE SEQUENCE</scope>
    <source>
        <strain evidence="1">GHJ8</strain>
    </source>
</reference>
<dbReference type="Pfam" id="PF07394">
    <property type="entry name" value="DUF1501"/>
    <property type="match status" value="1"/>
</dbReference>
<dbReference type="RefSeq" id="WP_264513801.1">
    <property type="nucleotide sequence ID" value="NZ_JAPDDR010000005.1"/>
</dbReference>
<comment type="caution">
    <text evidence="1">The sequence shown here is derived from an EMBL/GenBank/DDBJ whole genome shotgun (WGS) entry which is preliminary data.</text>
</comment>
<gene>
    <name evidence="1" type="ORF">OJ996_11865</name>
</gene>
<dbReference type="PANTHER" id="PTHR43737">
    <property type="entry name" value="BLL7424 PROTEIN"/>
    <property type="match status" value="1"/>
</dbReference>
<dbReference type="InterPro" id="IPR010869">
    <property type="entry name" value="DUF1501"/>
</dbReference>
<evidence type="ECO:0000313" key="1">
    <source>
        <dbReference type="EMBL" id="MCW1914276.1"/>
    </source>
</evidence>
<dbReference type="Proteomes" id="UP001165653">
    <property type="component" value="Unassembled WGS sequence"/>
</dbReference>